<accession>A0A1S2VG86</accession>
<feature type="transmembrane region" description="Helical" evidence="1">
    <location>
        <begin position="41"/>
        <end position="58"/>
    </location>
</feature>
<dbReference type="Proteomes" id="UP000181790">
    <property type="component" value="Unassembled WGS sequence"/>
</dbReference>
<keyword evidence="1" id="KW-0472">Membrane</keyword>
<keyword evidence="3" id="KW-1185">Reference proteome</keyword>
<keyword evidence="1" id="KW-1133">Transmembrane helix</keyword>
<name>A0A1S2VG86_9BACT</name>
<dbReference type="RefSeq" id="WP_071505149.1">
    <property type="nucleotide sequence ID" value="NZ_MORL01000014.1"/>
</dbReference>
<evidence type="ECO:0000313" key="3">
    <source>
        <dbReference type="Proteomes" id="UP000181790"/>
    </source>
</evidence>
<organism evidence="2 3">
    <name type="scientific">Arsenicibacter rosenii</name>
    <dbReference type="NCBI Taxonomy" id="1750698"/>
    <lineage>
        <taxon>Bacteria</taxon>
        <taxon>Pseudomonadati</taxon>
        <taxon>Bacteroidota</taxon>
        <taxon>Cytophagia</taxon>
        <taxon>Cytophagales</taxon>
        <taxon>Spirosomataceae</taxon>
        <taxon>Arsenicibacter</taxon>
    </lineage>
</organism>
<proteinExistence type="predicted"/>
<dbReference type="AlphaFoldDB" id="A0A1S2VG86"/>
<dbReference type="EMBL" id="MORL01000014">
    <property type="protein sequence ID" value="OIN57216.1"/>
    <property type="molecule type" value="Genomic_DNA"/>
</dbReference>
<dbReference type="OrthoDB" id="980086at2"/>
<evidence type="ECO:0000256" key="1">
    <source>
        <dbReference type="SAM" id="Phobius"/>
    </source>
</evidence>
<keyword evidence="1" id="KW-0812">Transmembrane</keyword>
<comment type="caution">
    <text evidence="2">The sequence shown here is derived from an EMBL/GenBank/DDBJ whole genome shotgun (WGS) entry which is preliminary data.</text>
</comment>
<sequence>MNLNWSEPTSWIIGGLLLMLLGIQVGLLLRNTTLTTGRKLVRLSLNILLWLIVAGYIWQPRWRVTVDSKQAIVAAGNVPRDYINRLKDSLRIAESFHADDFKGQFETVTLVGQQVPASLLSQLSATFVQWIPYFQPDVIQSIQWKEVVRRGELQQVTGRLQATEKGWLKLVFGAQVLDSVAVTAGTNAFRLRFPAFAAGRSEAVLVLNGEALDTLRYFTRPAKKLTYQFVLGSPDFETKTLADWLGQQGNSVLLTSTVSKDLQTSVAINKKSGAVPDIIITDADNGQHAVVKKAVSQGKPVLFLNLANPDTDIRAINQATGSNWSLRRISNEDHVVVASGLNALPFSFADALHQQPVAGVPVAVQYGQTNVAVSLIAETFPLKLSGDSVAYSKLWTAILAPLQPADKNSILVDGPVISGIVNRIQLNNWTVKPATLRVAGDTARVRYSPINPLSGEASYVFSKAGWTSVQDSVDVYVEGKGAWQQTQQVHAYALAQTANQLTTGVGDTTHWREVRVPMWVWLLLFLGCLTALWLEPKLG</sequence>
<protein>
    <submittedName>
        <fullName evidence="2">Uncharacterized protein</fullName>
    </submittedName>
</protein>
<reference evidence="2 3" key="1">
    <citation type="submission" date="2016-10" db="EMBL/GenBank/DDBJ databases">
        <title>Arsenicibacter rosenii gen. nov., sp. nov., an efficient arsenic-methylating bacterium isolated from an arsenic-contaminated paddy soil.</title>
        <authorList>
            <person name="Huang K."/>
        </authorList>
    </citation>
    <scope>NUCLEOTIDE SEQUENCE [LARGE SCALE GENOMIC DNA]</scope>
    <source>
        <strain evidence="2 3">SM-1</strain>
    </source>
</reference>
<evidence type="ECO:0000313" key="2">
    <source>
        <dbReference type="EMBL" id="OIN57216.1"/>
    </source>
</evidence>
<feature type="transmembrane region" description="Helical" evidence="1">
    <location>
        <begin position="12"/>
        <end position="29"/>
    </location>
</feature>
<gene>
    <name evidence="2" type="ORF">BLX24_20885</name>
</gene>